<dbReference type="GO" id="GO:0004674">
    <property type="term" value="F:protein serine/threonine kinase activity"/>
    <property type="evidence" value="ECO:0007669"/>
    <property type="project" value="UniProtKB-EC"/>
</dbReference>
<evidence type="ECO:0000256" key="1">
    <source>
        <dbReference type="ARBA" id="ARBA00004167"/>
    </source>
</evidence>
<dbReference type="Pfam" id="PF13947">
    <property type="entry name" value="GUB_WAK_bind"/>
    <property type="match status" value="1"/>
</dbReference>
<evidence type="ECO:0000259" key="13">
    <source>
        <dbReference type="Pfam" id="PF14380"/>
    </source>
</evidence>
<keyword evidence="6" id="KW-0325">Glycoprotein</keyword>
<feature type="transmembrane region" description="Helical" evidence="10">
    <location>
        <begin position="255"/>
        <end position="279"/>
    </location>
</feature>
<keyword evidence="5" id="KW-0067">ATP-binding</keyword>
<dbReference type="InterPro" id="IPR011009">
    <property type="entry name" value="Kinase-like_dom_sf"/>
</dbReference>
<feature type="chain" id="PRO_5025494896" description="non-specific serine/threonine protein kinase" evidence="11">
    <location>
        <begin position="24"/>
        <end position="657"/>
    </location>
</feature>
<dbReference type="Pfam" id="PF14380">
    <property type="entry name" value="WAK_assoc"/>
    <property type="match status" value="1"/>
</dbReference>
<evidence type="ECO:0000256" key="8">
    <source>
        <dbReference type="ARBA" id="ARBA00048679"/>
    </source>
</evidence>
<evidence type="ECO:0000256" key="4">
    <source>
        <dbReference type="ARBA" id="ARBA00022741"/>
    </source>
</evidence>
<dbReference type="EC" id="2.7.11.1" evidence="2"/>
<keyword evidence="3 11" id="KW-0732">Signal</keyword>
<keyword evidence="10" id="KW-1133">Transmembrane helix</keyword>
<evidence type="ECO:0000256" key="5">
    <source>
        <dbReference type="ARBA" id="ARBA00022840"/>
    </source>
</evidence>
<feature type="compositionally biased region" description="Gly residues" evidence="9">
    <location>
        <begin position="608"/>
        <end position="631"/>
    </location>
</feature>
<evidence type="ECO:0000256" key="9">
    <source>
        <dbReference type="SAM" id="MobiDB-lite"/>
    </source>
</evidence>
<feature type="domain" description="Wall-associated receptor kinase galacturonan-binding" evidence="12">
    <location>
        <begin position="33"/>
        <end position="97"/>
    </location>
</feature>
<dbReference type="GO" id="GO:0005524">
    <property type="term" value="F:ATP binding"/>
    <property type="evidence" value="ECO:0007669"/>
    <property type="project" value="UniProtKB-KW"/>
</dbReference>
<dbReference type="EMBL" id="JAAGAX010000072">
    <property type="protein sequence ID" value="KAF2282694.1"/>
    <property type="molecule type" value="Genomic_DNA"/>
</dbReference>
<dbReference type="Gene3D" id="3.30.200.20">
    <property type="entry name" value="Phosphorylase Kinase, domain 1"/>
    <property type="match status" value="1"/>
</dbReference>
<dbReference type="PANTHER" id="PTHR46008:SF63">
    <property type="entry name" value="LEAF RUST 10 DISEASE-RESISTANCE LOCUS RECEPTOR-LIKE PROTEIN KINASE-LIKE 1.4 ISOFORM X1"/>
    <property type="match status" value="1"/>
</dbReference>
<keyword evidence="15" id="KW-1185">Reference proteome</keyword>
<feature type="signal peptide" evidence="11">
    <location>
        <begin position="1"/>
        <end position="23"/>
    </location>
</feature>
<organism evidence="14 15">
    <name type="scientific">Hevea brasiliensis</name>
    <name type="common">Para rubber tree</name>
    <name type="synonym">Siphonia brasiliensis</name>
    <dbReference type="NCBI Taxonomy" id="3981"/>
    <lineage>
        <taxon>Eukaryota</taxon>
        <taxon>Viridiplantae</taxon>
        <taxon>Streptophyta</taxon>
        <taxon>Embryophyta</taxon>
        <taxon>Tracheophyta</taxon>
        <taxon>Spermatophyta</taxon>
        <taxon>Magnoliopsida</taxon>
        <taxon>eudicotyledons</taxon>
        <taxon>Gunneridae</taxon>
        <taxon>Pentapetalae</taxon>
        <taxon>rosids</taxon>
        <taxon>fabids</taxon>
        <taxon>Malpighiales</taxon>
        <taxon>Euphorbiaceae</taxon>
        <taxon>Crotonoideae</taxon>
        <taxon>Micrandreae</taxon>
        <taxon>Hevea</taxon>
    </lineage>
</organism>
<evidence type="ECO:0000256" key="10">
    <source>
        <dbReference type="SAM" id="Phobius"/>
    </source>
</evidence>
<accession>A0A6A6K2F3</accession>
<sequence length="657" mass="71904">MQPLTSLTFTITIFIFFVDFTASFPSNDTLSGCNQTFSCGNITDVYYPFSGGPRPPSCGLPGFQLTCADDSTALLTINSLTYRVIQLDQIRQTMILSRSDLYNSTCTQQSANTTFNGTHFSLGSNNEVLSLFYGCNDSIMPIKAENLFTCEVDGKKDAYYLFGPVPSDPILNIFQCTVAMTVPILVSLVHILEANRSLLGEVLREGFNVSYRNPYAGDCAKCYRKGGFCGFGASSDSFRCICGDRPCPGGKSSKVGLGVGIGIAGAAAVCIGLGCWLLLIRQRRKRIAAQTKSKGQPTPPSSKGEPAPIINFSQTTPTYPSLNSDLEKGSTYFGTRVFSYEELVEATDNFNPSKELGDGGFGTVYYGVLNDGRVAVDTNRHRLDINLANMAVNKIQNHAVNELIDPCLGFEKDSAVRKMATSVAELAFRCLQQERDMRPTMREVLEALKRIEKENYVSEKADVVDIKEDDVGLLNNVPPFSPDSIGTTDKWQSTDSMASLHKFKLLTTQCAVAGSPTQSPTNSPVIHLRRRKTLRMLLSRSADHHRRRLPRRDDQPELQKDPPEKKKVRRKLKDLFVSSPPFEDKEKDNPDGADGEVELLTVTDSDDGSGGGSAGSFGGGGLAARRGGGGSLRPVTGTFRYRLLRRAWRPVLVTIPE</sequence>
<comment type="catalytic activity">
    <reaction evidence="7">
        <text>L-threonyl-[protein] + ATP = O-phospho-L-threonyl-[protein] + ADP + H(+)</text>
        <dbReference type="Rhea" id="RHEA:46608"/>
        <dbReference type="Rhea" id="RHEA-COMP:11060"/>
        <dbReference type="Rhea" id="RHEA-COMP:11605"/>
        <dbReference type="ChEBI" id="CHEBI:15378"/>
        <dbReference type="ChEBI" id="CHEBI:30013"/>
        <dbReference type="ChEBI" id="CHEBI:30616"/>
        <dbReference type="ChEBI" id="CHEBI:61977"/>
        <dbReference type="ChEBI" id="CHEBI:456216"/>
        <dbReference type="EC" id="2.7.11.1"/>
    </reaction>
</comment>
<dbReference type="InterPro" id="IPR032872">
    <property type="entry name" value="WAK_assoc_C"/>
</dbReference>
<reference evidence="14 15" key="1">
    <citation type="journal article" date="2020" name="Mol. Plant">
        <title>The Chromosome-Based Rubber Tree Genome Provides New Insights into Spurge Genome Evolution and Rubber Biosynthesis.</title>
        <authorList>
            <person name="Liu J."/>
            <person name="Shi C."/>
            <person name="Shi C.C."/>
            <person name="Li W."/>
            <person name="Zhang Q.J."/>
            <person name="Zhang Y."/>
            <person name="Li K."/>
            <person name="Lu H.F."/>
            <person name="Shi C."/>
            <person name="Zhu S.T."/>
            <person name="Xiao Z.Y."/>
            <person name="Nan H."/>
            <person name="Yue Y."/>
            <person name="Zhu X.G."/>
            <person name="Wu Y."/>
            <person name="Hong X.N."/>
            <person name="Fan G.Y."/>
            <person name="Tong Y."/>
            <person name="Zhang D."/>
            <person name="Mao C.L."/>
            <person name="Liu Y.L."/>
            <person name="Hao S.J."/>
            <person name="Liu W.Q."/>
            <person name="Lv M.Q."/>
            <person name="Zhang H.B."/>
            <person name="Liu Y."/>
            <person name="Hu-Tang G.R."/>
            <person name="Wang J.P."/>
            <person name="Wang J.H."/>
            <person name="Sun Y.H."/>
            <person name="Ni S.B."/>
            <person name="Chen W.B."/>
            <person name="Zhang X.C."/>
            <person name="Jiao Y.N."/>
            <person name="Eichler E.E."/>
            <person name="Li G.H."/>
            <person name="Liu X."/>
            <person name="Gao L.Z."/>
        </authorList>
    </citation>
    <scope>NUCLEOTIDE SEQUENCE [LARGE SCALE GENOMIC DNA]</scope>
    <source>
        <strain evidence="15">cv. GT1</strain>
        <tissue evidence="14">Leaf</tissue>
    </source>
</reference>
<evidence type="ECO:0000256" key="6">
    <source>
        <dbReference type="ARBA" id="ARBA00023180"/>
    </source>
</evidence>
<evidence type="ECO:0000256" key="2">
    <source>
        <dbReference type="ARBA" id="ARBA00012513"/>
    </source>
</evidence>
<gene>
    <name evidence="14" type="ORF">GH714_043711</name>
</gene>
<evidence type="ECO:0000313" key="15">
    <source>
        <dbReference type="Proteomes" id="UP000467840"/>
    </source>
</evidence>
<keyword evidence="10" id="KW-0812">Transmembrane</keyword>
<evidence type="ECO:0000259" key="12">
    <source>
        <dbReference type="Pfam" id="PF13947"/>
    </source>
</evidence>
<evidence type="ECO:0000313" key="14">
    <source>
        <dbReference type="EMBL" id="KAF2282694.1"/>
    </source>
</evidence>
<dbReference type="PANTHER" id="PTHR46008">
    <property type="entry name" value="LEAF RUST 10 DISEASE-RESISTANCE LOCUS RECEPTOR-LIKE PROTEIN KINASE-LIKE 1.4"/>
    <property type="match status" value="1"/>
</dbReference>
<comment type="catalytic activity">
    <reaction evidence="8">
        <text>L-seryl-[protein] + ATP = O-phospho-L-seryl-[protein] + ADP + H(+)</text>
        <dbReference type="Rhea" id="RHEA:17989"/>
        <dbReference type="Rhea" id="RHEA-COMP:9863"/>
        <dbReference type="Rhea" id="RHEA-COMP:11604"/>
        <dbReference type="ChEBI" id="CHEBI:15378"/>
        <dbReference type="ChEBI" id="CHEBI:29999"/>
        <dbReference type="ChEBI" id="CHEBI:30616"/>
        <dbReference type="ChEBI" id="CHEBI:83421"/>
        <dbReference type="ChEBI" id="CHEBI:456216"/>
        <dbReference type="EC" id="2.7.11.1"/>
    </reaction>
</comment>
<comment type="caution">
    <text evidence="14">The sequence shown here is derived from an EMBL/GenBank/DDBJ whole genome shotgun (WGS) entry which is preliminary data.</text>
</comment>
<evidence type="ECO:0000256" key="11">
    <source>
        <dbReference type="SAM" id="SignalP"/>
    </source>
</evidence>
<comment type="subcellular location">
    <subcellularLocation>
        <location evidence="1">Membrane</location>
        <topology evidence="1">Single-pass membrane protein</topology>
    </subcellularLocation>
</comment>
<dbReference type="AlphaFoldDB" id="A0A6A6K2F3"/>
<feature type="region of interest" description="Disordered" evidence="9">
    <location>
        <begin position="538"/>
        <end position="635"/>
    </location>
</feature>
<protein>
    <recommendedName>
        <fullName evidence="2">non-specific serine/threonine protein kinase</fullName>
        <ecNumber evidence="2">2.7.11.1</ecNumber>
    </recommendedName>
</protein>
<feature type="compositionally biased region" description="Basic and acidic residues" evidence="9">
    <location>
        <begin position="551"/>
        <end position="565"/>
    </location>
</feature>
<proteinExistence type="predicted"/>
<dbReference type="GO" id="GO:0016020">
    <property type="term" value="C:membrane"/>
    <property type="evidence" value="ECO:0007669"/>
    <property type="project" value="UniProtKB-SubCell"/>
</dbReference>
<keyword evidence="10" id="KW-0472">Membrane</keyword>
<feature type="region of interest" description="Disordered" evidence="9">
    <location>
        <begin position="289"/>
        <end position="310"/>
    </location>
</feature>
<dbReference type="SUPFAM" id="SSF56112">
    <property type="entry name" value="Protein kinase-like (PK-like)"/>
    <property type="match status" value="1"/>
</dbReference>
<dbReference type="Proteomes" id="UP000467840">
    <property type="component" value="Unassembled WGS sequence"/>
</dbReference>
<name>A0A6A6K2F3_HEVBR</name>
<keyword evidence="4" id="KW-0547">Nucleotide-binding</keyword>
<dbReference type="GO" id="GO:0030247">
    <property type="term" value="F:polysaccharide binding"/>
    <property type="evidence" value="ECO:0007669"/>
    <property type="project" value="InterPro"/>
</dbReference>
<dbReference type="InterPro" id="IPR025287">
    <property type="entry name" value="WAK_GUB"/>
</dbReference>
<evidence type="ECO:0000256" key="7">
    <source>
        <dbReference type="ARBA" id="ARBA00047899"/>
    </source>
</evidence>
<feature type="domain" description="Wall-associated receptor kinase C-terminal" evidence="13">
    <location>
        <begin position="174"/>
        <end position="244"/>
    </location>
</feature>
<evidence type="ECO:0000256" key="3">
    <source>
        <dbReference type="ARBA" id="ARBA00022729"/>
    </source>
</evidence>